<evidence type="ECO:0000313" key="6">
    <source>
        <dbReference type="Proteomes" id="UP000230233"/>
    </source>
</evidence>
<gene>
    <name evidence="5" type="primary">Cnig_chr_I.g2</name>
    <name evidence="5" type="ORF">B9Z55_000002</name>
</gene>
<comment type="similarity">
    <text evidence="1">Belongs to the eukaryotic ribosomal protein eL27 family.</text>
</comment>
<feature type="region of interest" description="Disordered" evidence="4">
    <location>
        <begin position="92"/>
        <end position="130"/>
    </location>
</feature>
<dbReference type="CDD" id="cd06090">
    <property type="entry name" value="KOW_RPL27"/>
    <property type="match status" value="1"/>
</dbReference>
<evidence type="ECO:0000313" key="5">
    <source>
        <dbReference type="EMBL" id="PIC51514.1"/>
    </source>
</evidence>
<dbReference type="Proteomes" id="UP000230233">
    <property type="component" value="Chromosome I"/>
</dbReference>
<evidence type="ECO:0000256" key="4">
    <source>
        <dbReference type="SAM" id="MobiDB-lite"/>
    </source>
</evidence>
<dbReference type="EMBL" id="PDUG01000001">
    <property type="protein sequence ID" value="PIC51514.1"/>
    <property type="molecule type" value="Genomic_DNA"/>
</dbReference>
<dbReference type="Pfam" id="PF01777">
    <property type="entry name" value="Ribosomal_L27e"/>
    <property type="match status" value="1"/>
</dbReference>
<dbReference type="PANTHER" id="PTHR10497">
    <property type="entry name" value="60S RIBOSOMAL PROTEIN L27"/>
    <property type="match status" value="1"/>
</dbReference>
<dbReference type="InterPro" id="IPR001141">
    <property type="entry name" value="Ribosomal_eL27"/>
</dbReference>
<dbReference type="GO" id="GO:0006412">
    <property type="term" value="P:translation"/>
    <property type="evidence" value="ECO:0007669"/>
    <property type="project" value="InterPro"/>
</dbReference>
<dbReference type="GO" id="GO:0003735">
    <property type="term" value="F:structural constituent of ribosome"/>
    <property type="evidence" value="ECO:0007669"/>
    <property type="project" value="InterPro"/>
</dbReference>
<dbReference type="AlphaFoldDB" id="A0A2G5VIC6"/>
<keyword evidence="3" id="KW-0687">Ribonucleoprotein</keyword>
<reference evidence="6" key="1">
    <citation type="submission" date="2017-10" db="EMBL/GenBank/DDBJ databases">
        <title>Rapid genome shrinkage in a self-fertile nematode reveals novel sperm competition proteins.</title>
        <authorList>
            <person name="Yin D."/>
            <person name="Schwarz E.M."/>
            <person name="Thomas C.G."/>
            <person name="Felde R.L."/>
            <person name="Korf I.F."/>
            <person name="Cutter A.D."/>
            <person name="Schartner C.M."/>
            <person name="Ralston E.J."/>
            <person name="Meyer B.J."/>
            <person name="Haag E.S."/>
        </authorList>
    </citation>
    <scope>NUCLEOTIDE SEQUENCE [LARGE SCALE GENOMIC DNA]</scope>
    <source>
        <strain evidence="6">JU1422</strain>
    </source>
</reference>
<evidence type="ECO:0000256" key="2">
    <source>
        <dbReference type="ARBA" id="ARBA00022980"/>
    </source>
</evidence>
<accession>A0A2G5VIC6</accession>
<protein>
    <recommendedName>
        <fullName evidence="7">60S ribosomal protein L27</fullName>
    </recommendedName>
</protein>
<comment type="caution">
    <text evidence="5">The sequence shown here is derived from an EMBL/GenBank/DDBJ whole genome shotgun (WGS) entry which is preliminary data.</text>
</comment>
<dbReference type="InterPro" id="IPR038655">
    <property type="entry name" value="Ribosomal_eL27_sf"/>
</dbReference>
<dbReference type="GO" id="GO:1990904">
    <property type="term" value="C:ribonucleoprotein complex"/>
    <property type="evidence" value="ECO:0007669"/>
    <property type="project" value="UniProtKB-KW"/>
</dbReference>
<evidence type="ECO:0000256" key="1">
    <source>
        <dbReference type="ARBA" id="ARBA00009124"/>
    </source>
</evidence>
<evidence type="ECO:0000256" key="3">
    <source>
        <dbReference type="ARBA" id="ARBA00023274"/>
    </source>
</evidence>
<dbReference type="GO" id="GO:0005840">
    <property type="term" value="C:ribosome"/>
    <property type="evidence" value="ECO:0007669"/>
    <property type="project" value="UniProtKB-KW"/>
</dbReference>
<keyword evidence="2" id="KW-0689">Ribosomal protein</keyword>
<dbReference type="Gene3D" id="2.30.30.770">
    <property type="match status" value="1"/>
</dbReference>
<dbReference type="OrthoDB" id="2365484at2759"/>
<dbReference type="InterPro" id="IPR008991">
    <property type="entry name" value="Translation_prot_SH3-like_sf"/>
</dbReference>
<organism evidence="5 6">
    <name type="scientific">Caenorhabditis nigoni</name>
    <dbReference type="NCBI Taxonomy" id="1611254"/>
    <lineage>
        <taxon>Eukaryota</taxon>
        <taxon>Metazoa</taxon>
        <taxon>Ecdysozoa</taxon>
        <taxon>Nematoda</taxon>
        <taxon>Chromadorea</taxon>
        <taxon>Rhabditida</taxon>
        <taxon>Rhabditina</taxon>
        <taxon>Rhabditomorpha</taxon>
        <taxon>Rhabditoidea</taxon>
        <taxon>Rhabditidae</taxon>
        <taxon>Peloderinae</taxon>
        <taxon>Caenorhabditis</taxon>
    </lineage>
</organism>
<proteinExistence type="inferred from homology"/>
<name>A0A2G5VIC6_9PELO</name>
<dbReference type="SUPFAM" id="SSF50104">
    <property type="entry name" value="Translation proteins SH3-like domain"/>
    <property type="match status" value="1"/>
</dbReference>
<keyword evidence="6" id="KW-1185">Reference proteome</keyword>
<dbReference type="InterPro" id="IPR041991">
    <property type="entry name" value="Ribosomal_eL27_KOW"/>
</dbReference>
<sequence length="239" mass="27732">MGKCRIGGKYAGRKAVVVKQQDEEVSDRTYPHAIIAGIDRYPLKVTKDMGKKKIEKRNKLKPFLKVVSYTHLLPTRYSVDVAFDKANINKMTKRRASNKKPTGLNKSLGNSLSNDREKTRKSHQRAKYDRNDIENPAFMEHEVNHYIDSVTDETSLEDFLAKAELAGTEFTAEKEQFKIIEKNSAIVVPTRLDYRANLELQKENEHRLRIPRRPAKELWENMDELTRLENEAFLQRSVN</sequence>
<feature type="compositionally biased region" description="Polar residues" evidence="4">
    <location>
        <begin position="104"/>
        <end position="113"/>
    </location>
</feature>
<dbReference type="STRING" id="1611254.A0A2G5VIC6"/>
<evidence type="ECO:0008006" key="7">
    <source>
        <dbReference type="Google" id="ProtNLM"/>
    </source>
</evidence>